<dbReference type="RefSeq" id="WP_065970151.1">
    <property type="nucleotide sequence ID" value="NZ_CP080624.1"/>
</dbReference>
<dbReference type="AlphaFoldDB" id="A0A1C2G1W6"/>
<dbReference type="Proteomes" id="UP000253250">
    <property type="component" value="Unassembled WGS sequence"/>
</dbReference>
<dbReference type="EMBL" id="PSYR01000001">
    <property type="protein sequence ID" value="RCN58384.1"/>
    <property type="molecule type" value="Genomic_DNA"/>
</dbReference>
<sequence length="118" mass="13286">MSGIPDFNDTELWVARSALTERYGKAVALELADSELRLDPESTALTVCPTIFWSERSAHFVVFKVGEGRYRCQFFYGPNEHYGTGRDVYDDIGECVTHVLQLQADHESRRDSPPGANT</sequence>
<gene>
    <name evidence="1" type="ORF">C4900_00865</name>
</gene>
<evidence type="ECO:0000313" key="1">
    <source>
        <dbReference type="EMBL" id="RCN58384.1"/>
    </source>
</evidence>
<organism evidence="1 2">
    <name type="scientific">Acidiferrobacter thiooxydans</name>
    <dbReference type="NCBI Taxonomy" id="163359"/>
    <lineage>
        <taxon>Bacteria</taxon>
        <taxon>Pseudomonadati</taxon>
        <taxon>Pseudomonadota</taxon>
        <taxon>Gammaproteobacteria</taxon>
        <taxon>Acidiferrobacterales</taxon>
        <taxon>Acidiferrobacteraceae</taxon>
        <taxon>Acidiferrobacter</taxon>
    </lineage>
</organism>
<proteinExistence type="predicted"/>
<protein>
    <submittedName>
        <fullName evidence="1">Uncharacterized protein</fullName>
    </submittedName>
</protein>
<dbReference type="OrthoDB" id="5623992at2"/>
<accession>A0A1C2G1W6</accession>
<dbReference type="STRING" id="163359.A9R16_11290"/>
<comment type="caution">
    <text evidence="1">The sequence shown here is derived from an EMBL/GenBank/DDBJ whole genome shotgun (WGS) entry which is preliminary data.</text>
</comment>
<name>A0A1C2G1W6_9GAMM</name>
<keyword evidence="2" id="KW-1185">Reference proteome</keyword>
<reference evidence="1 2" key="1">
    <citation type="submission" date="2018-02" db="EMBL/GenBank/DDBJ databases">
        <title>Insights into the biology of acidophilic members of the Acidiferrobacteraceae family derived from comparative genomic analyses.</title>
        <authorList>
            <person name="Issotta F."/>
            <person name="Thyssen C."/>
            <person name="Mena C."/>
            <person name="Moya A."/>
            <person name="Bellenberg S."/>
            <person name="Sproer C."/>
            <person name="Covarrubias P.C."/>
            <person name="Sand W."/>
            <person name="Quatrini R."/>
            <person name="Vera M."/>
        </authorList>
    </citation>
    <scope>NUCLEOTIDE SEQUENCE [LARGE SCALE GENOMIC DNA]</scope>
    <source>
        <strain evidence="2">m-1</strain>
    </source>
</reference>
<evidence type="ECO:0000313" key="2">
    <source>
        <dbReference type="Proteomes" id="UP000253250"/>
    </source>
</evidence>